<dbReference type="RefSeq" id="XP_024343434.1">
    <property type="nucleotide sequence ID" value="XM_024484136.1"/>
</dbReference>
<proteinExistence type="predicted"/>
<accession>A0A1X6NDP2</accession>
<dbReference type="OrthoDB" id="421075at2759"/>
<organism evidence="1 2">
    <name type="scientific">Postia placenta MAD-698-R-SB12</name>
    <dbReference type="NCBI Taxonomy" id="670580"/>
    <lineage>
        <taxon>Eukaryota</taxon>
        <taxon>Fungi</taxon>
        <taxon>Dikarya</taxon>
        <taxon>Basidiomycota</taxon>
        <taxon>Agaricomycotina</taxon>
        <taxon>Agaricomycetes</taxon>
        <taxon>Polyporales</taxon>
        <taxon>Adustoporiaceae</taxon>
        <taxon>Rhodonia</taxon>
    </lineage>
</organism>
<dbReference type="GeneID" id="36329085"/>
<keyword evidence="2" id="KW-1185">Reference proteome</keyword>
<name>A0A1X6NDP2_9APHY</name>
<sequence>QLPHLYDEILNHPNTSDELRRTTESKLLRLKQRLLNALPAAQKAKVAAELDELVSGMVLLGIRDELAWTLFIENKDAEHIGMSP</sequence>
<evidence type="ECO:0000313" key="1">
    <source>
        <dbReference type="EMBL" id="OSX66640.1"/>
    </source>
</evidence>
<dbReference type="AlphaFoldDB" id="A0A1X6NDP2"/>
<protein>
    <submittedName>
        <fullName evidence="1">Uncharacterized protein</fullName>
    </submittedName>
</protein>
<dbReference type="Proteomes" id="UP000194127">
    <property type="component" value="Unassembled WGS sequence"/>
</dbReference>
<gene>
    <name evidence="1" type="ORF">POSPLADRAFT_1131824</name>
</gene>
<dbReference type="EMBL" id="KZ110592">
    <property type="protein sequence ID" value="OSX66640.1"/>
    <property type="molecule type" value="Genomic_DNA"/>
</dbReference>
<reference evidence="1 2" key="1">
    <citation type="submission" date="2017-04" db="EMBL/GenBank/DDBJ databases">
        <title>Genome Sequence of the Model Brown-Rot Fungus Postia placenta SB12.</title>
        <authorList>
            <consortium name="DOE Joint Genome Institute"/>
            <person name="Gaskell J."/>
            <person name="Kersten P."/>
            <person name="Larrondo L.F."/>
            <person name="Canessa P."/>
            <person name="Martinez D."/>
            <person name="Hibbett D."/>
            <person name="Schmoll M."/>
            <person name="Kubicek C.P."/>
            <person name="Martinez A.T."/>
            <person name="Yadav J."/>
            <person name="Master E."/>
            <person name="Magnuson J.K."/>
            <person name="James T."/>
            <person name="Yaver D."/>
            <person name="Berka R."/>
            <person name="Labutti K."/>
            <person name="Lipzen A."/>
            <person name="Aerts A."/>
            <person name="Barry K."/>
            <person name="Henrissat B."/>
            <person name="Blanchette R."/>
            <person name="Grigoriev I."/>
            <person name="Cullen D."/>
        </authorList>
    </citation>
    <scope>NUCLEOTIDE SEQUENCE [LARGE SCALE GENOMIC DNA]</scope>
    <source>
        <strain evidence="1 2">MAD-698-R-SB12</strain>
    </source>
</reference>
<dbReference type="STRING" id="670580.A0A1X6NDP2"/>
<feature type="non-terminal residue" evidence="1">
    <location>
        <position position="1"/>
    </location>
</feature>
<evidence type="ECO:0000313" key="2">
    <source>
        <dbReference type="Proteomes" id="UP000194127"/>
    </source>
</evidence>